<feature type="domain" description="SWIM-type" evidence="2">
    <location>
        <begin position="99"/>
        <end position="135"/>
    </location>
</feature>
<protein>
    <recommendedName>
        <fullName evidence="2">SWIM-type domain-containing protein</fullName>
    </recommendedName>
</protein>
<evidence type="ECO:0000313" key="4">
    <source>
        <dbReference type="Proteomes" id="UP001501170"/>
    </source>
</evidence>
<dbReference type="EMBL" id="BAAARB010000014">
    <property type="protein sequence ID" value="GAA2384924.1"/>
    <property type="molecule type" value="Genomic_DNA"/>
</dbReference>
<dbReference type="RefSeq" id="WP_006895437.1">
    <property type="nucleotide sequence ID" value="NZ_BAAARB010000014.1"/>
</dbReference>
<comment type="caution">
    <text evidence="3">The sequence shown here is derived from an EMBL/GenBank/DDBJ whole genome shotgun (WGS) entry which is preliminary data.</text>
</comment>
<proteinExistence type="predicted"/>
<dbReference type="InterPro" id="IPR007527">
    <property type="entry name" value="Znf_SWIM"/>
</dbReference>
<keyword evidence="1" id="KW-0863">Zinc-finger</keyword>
<dbReference type="Pfam" id="PF04434">
    <property type="entry name" value="SWIM"/>
    <property type="match status" value="1"/>
</dbReference>
<evidence type="ECO:0000256" key="1">
    <source>
        <dbReference type="PROSITE-ProRule" id="PRU00325"/>
    </source>
</evidence>
<keyword evidence="1" id="KW-0862">Zinc</keyword>
<keyword evidence="1" id="KW-0479">Metal-binding</keyword>
<gene>
    <name evidence="3" type="ORF">GCM10009855_26450</name>
</gene>
<reference evidence="4" key="1">
    <citation type="journal article" date="2019" name="Int. J. Syst. Evol. Microbiol.">
        <title>The Global Catalogue of Microorganisms (GCM) 10K type strain sequencing project: providing services to taxonomists for standard genome sequencing and annotation.</title>
        <authorList>
            <consortium name="The Broad Institute Genomics Platform"/>
            <consortium name="The Broad Institute Genome Sequencing Center for Infectious Disease"/>
            <person name="Wu L."/>
            <person name="Ma J."/>
        </authorList>
    </citation>
    <scope>NUCLEOTIDE SEQUENCE [LARGE SCALE GENOMIC DNA]</scope>
    <source>
        <strain evidence="4">JCM 16227</strain>
    </source>
</reference>
<dbReference type="PROSITE" id="PS50966">
    <property type="entry name" value="ZF_SWIM"/>
    <property type="match status" value="1"/>
</dbReference>
<dbReference type="Proteomes" id="UP001501170">
    <property type="component" value="Unassembled WGS sequence"/>
</dbReference>
<organism evidence="3 4">
    <name type="scientific">Gordonia cholesterolivorans</name>
    <dbReference type="NCBI Taxonomy" id="559625"/>
    <lineage>
        <taxon>Bacteria</taxon>
        <taxon>Bacillati</taxon>
        <taxon>Actinomycetota</taxon>
        <taxon>Actinomycetes</taxon>
        <taxon>Mycobacteriales</taxon>
        <taxon>Gordoniaceae</taxon>
        <taxon>Gordonia</taxon>
    </lineage>
</organism>
<name>A0ABP5USZ9_9ACTN</name>
<evidence type="ECO:0000259" key="2">
    <source>
        <dbReference type="PROSITE" id="PS50966"/>
    </source>
</evidence>
<accession>A0ABP5USZ9</accession>
<evidence type="ECO:0000313" key="3">
    <source>
        <dbReference type="EMBL" id="GAA2384924.1"/>
    </source>
</evidence>
<sequence>MSTSSTEFGFTVWGRDFLRIAEPTHVTRPEPALPRARRMARNAMNDVHVEGRLIRGTVVAGDAASVAYLEFAPMGRDAARAVADLVGATPGPSALTDEVHAALGPRPPELAVVDCSCRARSPRCVHVLALLYETIRLVDEDPRLALSLRGFGDALDGEVPADDRIGPWTPLSALDPATFYG</sequence>
<keyword evidence="4" id="KW-1185">Reference proteome</keyword>